<protein>
    <submittedName>
        <fullName evidence="1">Uncharacterized protein</fullName>
    </submittedName>
</protein>
<dbReference type="EnsemblPlants" id="EMT10710">
    <property type="protein sequence ID" value="EMT10710"/>
    <property type="gene ID" value="F775_42286"/>
</dbReference>
<dbReference type="AlphaFoldDB" id="M8BAN3"/>
<organism evidence="1">
    <name type="scientific">Aegilops tauschii</name>
    <name type="common">Tausch's goatgrass</name>
    <name type="synonym">Aegilops squarrosa</name>
    <dbReference type="NCBI Taxonomy" id="37682"/>
    <lineage>
        <taxon>Eukaryota</taxon>
        <taxon>Viridiplantae</taxon>
        <taxon>Streptophyta</taxon>
        <taxon>Embryophyta</taxon>
        <taxon>Tracheophyta</taxon>
        <taxon>Spermatophyta</taxon>
        <taxon>Magnoliopsida</taxon>
        <taxon>Liliopsida</taxon>
        <taxon>Poales</taxon>
        <taxon>Poaceae</taxon>
        <taxon>BOP clade</taxon>
        <taxon>Pooideae</taxon>
        <taxon>Triticodae</taxon>
        <taxon>Triticeae</taxon>
        <taxon>Triticinae</taxon>
        <taxon>Aegilops</taxon>
    </lineage>
</organism>
<name>M8BAN3_AEGTA</name>
<evidence type="ECO:0000313" key="1">
    <source>
        <dbReference type="EnsemblPlants" id="EMT10710"/>
    </source>
</evidence>
<proteinExistence type="predicted"/>
<reference evidence="1" key="1">
    <citation type="submission" date="2015-06" db="UniProtKB">
        <authorList>
            <consortium name="EnsemblPlants"/>
        </authorList>
    </citation>
    <scope>IDENTIFICATION</scope>
</reference>
<accession>M8BAN3</accession>
<sequence>MPSLSVLPADVALGIRSTDGDPASIGLLSERHCEMAPNLAGARRPSVRVLRSNRGGRFKVTAAASGGSVKEEEEKGTGKKEKIVIIESWTPFSPPLFSAPEAPAESPAAIRRLEEDREERRRYYVNTGYAIRTLREELPDAHLSYASLHKFTARPCAAAGGADELLNSVLHLDKPDPMETVVSDMTIGACGILLTKLYSVLQADSYV</sequence>